<dbReference type="EMBL" id="JBHTGP010000018">
    <property type="protein sequence ID" value="MFD0689989.1"/>
    <property type="molecule type" value="Genomic_DNA"/>
</dbReference>
<comment type="caution">
    <text evidence="1">The sequence shown here is derived from an EMBL/GenBank/DDBJ whole genome shotgun (WGS) entry which is preliminary data.</text>
</comment>
<organism evidence="1 2">
    <name type="scientific">Actinomadura fibrosa</name>
    <dbReference type="NCBI Taxonomy" id="111802"/>
    <lineage>
        <taxon>Bacteria</taxon>
        <taxon>Bacillati</taxon>
        <taxon>Actinomycetota</taxon>
        <taxon>Actinomycetes</taxon>
        <taxon>Streptosporangiales</taxon>
        <taxon>Thermomonosporaceae</taxon>
        <taxon>Actinomadura</taxon>
    </lineage>
</organism>
<dbReference type="Pfam" id="PF19680">
    <property type="entry name" value="DUF6182"/>
    <property type="match status" value="1"/>
</dbReference>
<accession>A0ABW2XWY8</accession>
<keyword evidence="2" id="KW-1185">Reference proteome</keyword>
<evidence type="ECO:0000313" key="2">
    <source>
        <dbReference type="Proteomes" id="UP001597063"/>
    </source>
</evidence>
<proteinExistence type="predicted"/>
<name>A0ABW2XWY8_9ACTN</name>
<evidence type="ECO:0000313" key="1">
    <source>
        <dbReference type="EMBL" id="MFD0689989.1"/>
    </source>
</evidence>
<dbReference type="Proteomes" id="UP001597063">
    <property type="component" value="Unassembled WGS sequence"/>
</dbReference>
<sequence>MLDQETLRATLSDRITRARRAAPQGGTGVAAIAVLRDLAPCAFAASAVAFAARMAPRTRALWYRDFTRTIFLAGDPHNLAARFRPDHLAEDESIAWYDPAPPGDRKPLRRMLRPVQGRITWPDALDVPLTPSGRTVARLRVAVQDLTLQDYLVHVNHTLAEAVLDGLLPTDGALAIEHVPHLPDDPGPWQALRVSTDPRDPGRLRAYAALSAPP</sequence>
<dbReference type="RefSeq" id="WP_131759376.1">
    <property type="nucleotide sequence ID" value="NZ_CAACUY010000076.1"/>
</dbReference>
<gene>
    <name evidence="1" type="ORF">ACFQZM_36250</name>
</gene>
<dbReference type="InterPro" id="IPR045754">
    <property type="entry name" value="DUF6182"/>
</dbReference>
<protein>
    <submittedName>
        <fullName evidence="1">DUF6182 family protein</fullName>
    </submittedName>
</protein>
<reference evidence="2" key="1">
    <citation type="journal article" date="2019" name="Int. J. Syst. Evol. Microbiol.">
        <title>The Global Catalogue of Microorganisms (GCM) 10K type strain sequencing project: providing services to taxonomists for standard genome sequencing and annotation.</title>
        <authorList>
            <consortium name="The Broad Institute Genomics Platform"/>
            <consortium name="The Broad Institute Genome Sequencing Center for Infectious Disease"/>
            <person name="Wu L."/>
            <person name="Ma J."/>
        </authorList>
    </citation>
    <scope>NUCLEOTIDE SEQUENCE [LARGE SCALE GENOMIC DNA]</scope>
    <source>
        <strain evidence="2">JCM 9371</strain>
    </source>
</reference>